<proteinExistence type="predicted"/>
<gene>
    <name evidence="1" type="ORF">E0L32_004340</name>
</gene>
<protein>
    <submittedName>
        <fullName evidence="1">Uncharacterized protein</fullName>
    </submittedName>
</protein>
<dbReference type="Proteomes" id="UP000319257">
    <property type="component" value="Unassembled WGS sequence"/>
</dbReference>
<dbReference type="OrthoDB" id="5203703at2759"/>
<reference evidence="1 2" key="1">
    <citation type="submission" date="2019-06" db="EMBL/GenBank/DDBJ databases">
        <title>Draft genome sequence of the filamentous fungus Phialemoniopsis curvata isolated from diesel fuel.</title>
        <authorList>
            <person name="Varaljay V.A."/>
            <person name="Lyon W.J."/>
            <person name="Crouch A.L."/>
            <person name="Drake C.E."/>
            <person name="Hollomon J.M."/>
            <person name="Nadeau L.J."/>
            <person name="Nunn H.S."/>
            <person name="Stevenson B.S."/>
            <person name="Bojanowski C.L."/>
            <person name="Crookes-Goodson W.J."/>
        </authorList>
    </citation>
    <scope>NUCLEOTIDE SEQUENCE [LARGE SCALE GENOMIC DNA]</scope>
    <source>
        <strain evidence="1 2">D216</strain>
    </source>
</reference>
<dbReference type="GeneID" id="41971787"/>
<evidence type="ECO:0000313" key="1">
    <source>
        <dbReference type="EMBL" id="TPX15642.1"/>
    </source>
</evidence>
<organism evidence="1 2">
    <name type="scientific">Thyridium curvatum</name>
    <dbReference type="NCBI Taxonomy" id="1093900"/>
    <lineage>
        <taxon>Eukaryota</taxon>
        <taxon>Fungi</taxon>
        <taxon>Dikarya</taxon>
        <taxon>Ascomycota</taxon>
        <taxon>Pezizomycotina</taxon>
        <taxon>Sordariomycetes</taxon>
        <taxon>Sordariomycetidae</taxon>
        <taxon>Thyridiales</taxon>
        <taxon>Thyridiaceae</taxon>
        <taxon>Thyridium</taxon>
    </lineage>
</organism>
<dbReference type="RefSeq" id="XP_030997353.1">
    <property type="nucleotide sequence ID" value="XM_031138740.1"/>
</dbReference>
<dbReference type="EMBL" id="SKBQ01000020">
    <property type="protein sequence ID" value="TPX15642.1"/>
    <property type="molecule type" value="Genomic_DNA"/>
</dbReference>
<accession>A0A507B083</accession>
<sequence>MGNLSYDPECPSGDRMPSLANYHFTENANVFSIPGTLHDNRTAGPMSICCAPSTVQAIDGCYLWCHVPARHLEKGVENTSSSMIRCLHENDLSEEIKGFQLYSSSASHPVQHCRPSATHLGFLLLLISYVTNSFVGMGVL</sequence>
<comment type="caution">
    <text evidence="1">The sequence shown here is derived from an EMBL/GenBank/DDBJ whole genome shotgun (WGS) entry which is preliminary data.</text>
</comment>
<evidence type="ECO:0000313" key="2">
    <source>
        <dbReference type="Proteomes" id="UP000319257"/>
    </source>
</evidence>
<dbReference type="AlphaFoldDB" id="A0A507B083"/>
<keyword evidence="2" id="KW-1185">Reference proteome</keyword>
<dbReference type="InParanoid" id="A0A507B083"/>
<name>A0A507B083_9PEZI</name>